<dbReference type="InterPro" id="IPR001563">
    <property type="entry name" value="Peptidase_S10"/>
</dbReference>
<dbReference type="SUPFAM" id="SSF53474">
    <property type="entry name" value="alpha/beta-Hydrolases"/>
    <property type="match status" value="1"/>
</dbReference>
<dbReference type="Gene3D" id="3.40.50.1820">
    <property type="entry name" value="alpha/beta hydrolase"/>
    <property type="match status" value="1"/>
</dbReference>
<dbReference type="Proteomes" id="UP000183454">
    <property type="component" value="Unassembled WGS sequence"/>
</dbReference>
<reference evidence="6 7" key="1">
    <citation type="submission" date="2016-10" db="EMBL/GenBank/DDBJ databases">
        <authorList>
            <person name="de Groot N.N."/>
        </authorList>
    </citation>
    <scope>NUCLEOTIDE SEQUENCE [LARGE SCALE GENOMIC DNA]</scope>
    <source>
        <strain evidence="6 7">Nm110</strain>
    </source>
</reference>
<evidence type="ECO:0000313" key="6">
    <source>
        <dbReference type="EMBL" id="SDW75426.1"/>
    </source>
</evidence>
<evidence type="ECO:0000256" key="4">
    <source>
        <dbReference type="ARBA" id="ARBA00022801"/>
    </source>
</evidence>
<dbReference type="GO" id="GO:0004185">
    <property type="term" value="F:serine-type carboxypeptidase activity"/>
    <property type="evidence" value="ECO:0007669"/>
    <property type="project" value="InterPro"/>
</dbReference>
<gene>
    <name evidence="6" type="ORF">SAMN05421882_102615</name>
</gene>
<accession>A0A1H2W4N0</accession>
<dbReference type="InterPro" id="IPR029058">
    <property type="entry name" value="AB_hydrolase_fold"/>
</dbReference>
<name>A0A1H2W4N0_9PROT</name>
<evidence type="ECO:0000313" key="7">
    <source>
        <dbReference type="Proteomes" id="UP000183454"/>
    </source>
</evidence>
<dbReference type="AlphaFoldDB" id="A0A1H2W4N0"/>
<dbReference type="PANTHER" id="PTHR11802">
    <property type="entry name" value="SERINE PROTEASE FAMILY S10 SERINE CARBOXYPEPTIDASE"/>
    <property type="match status" value="1"/>
</dbReference>
<keyword evidence="1 6" id="KW-0121">Carboxypeptidase</keyword>
<keyword evidence="2" id="KW-0645">Protease</keyword>
<organism evidence="6 7">
    <name type="scientific">Nitrosomonas communis</name>
    <dbReference type="NCBI Taxonomy" id="44574"/>
    <lineage>
        <taxon>Bacteria</taxon>
        <taxon>Pseudomonadati</taxon>
        <taxon>Pseudomonadota</taxon>
        <taxon>Betaproteobacteria</taxon>
        <taxon>Nitrosomonadales</taxon>
        <taxon>Nitrosomonadaceae</taxon>
        <taxon>Nitrosomonas</taxon>
    </lineage>
</organism>
<dbReference type="PROSITE" id="PS00131">
    <property type="entry name" value="CARBOXYPEPT_SER_SER"/>
    <property type="match status" value="1"/>
</dbReference>
<sequence>MQVIKKFVQDARIIGILVTIWLCLPQVAIGTDVPEKAQVQAKPVNESEALDPSNRSITSHTFQAGDAKFNYKATAASITVYDKPSKPMGQIFYIAYTMEQQGGRSRPLTFVFNGGPGAASAYLHLGALGPQRVMFNADGTVPPMPAQIVDNPKSWLAFTDLVFVDPVGTGYSRELRYDKSSKREGEDKWKSESSGHTYPRAKAWGIEEDTVSLSRFIRAYLTEENRWLSPVYLIGESYGGFRVARLSRRLQSQFSIVPTGLILISPVLDFSFIWGNERSLWPWLSLLPSYAAVAAVHERSNKISYRARDPRSSLAEVERAALTDYLGGLAAGSFEQDWLKQISKLIGLDKDILLREMGRVPPARFAKALLAEQRRVLSLYDGSITLVDPEPAKSLITGSDFYLQRLNAPLTAAFNHYVRDRLNFKTDIPFLLLNEEVYQSWNWRSGIRGQQGFAEALSDLKKAMSLNPAMRMQIMHGVFDLVTPYYATEMIIKQLALEPMMNHNIQLKVYHGGHMPYLHQKTLDSMFEDALQFYKLTP</sequence>
<dbReference type="InterPro" id="IPR018202">
    <property type="entry name" value="Ser_caboxypep_ser_AS"/>
</dbReference>
<dbReference type="GO" id="GO:0006508">
    <property type="term" value="P:proteolysis"/>
    <property type="evidence" value="ECO:0007669"/>
    <property type="project" value="UniProtKB-KW"/>
</dbReference>
<dbReference type="EMBL" id="FNNH01000026">
    <property type="protein sequence ID" value="SDW75426.1"/>
    <property type="molecule type" value="Genomic_DNA"/>
</dbReference>
<evidence type="ECO:0000256" key="1">
    <source>
        <dbReference type="ARBA" id="ARBA00022645"/>
    </source>
</evidence>
<dbReference type="Pfam" id="PF00450">
    <property type="entry name" value="Peptidase_S10"/>
    <property type="match status" value="1"/>
</dbReference>
<evidence type="ECO:0000256" key="2">
    <source>
        <dbReference type="ARBA" id="ARBA00022670"/>
    </source>
</evidence>
<evidence type="ECO:0000256" key="5">
    <source>
        <dbReference type="ARBA" id="ARBA00023180"/>
    </source>
</evidence>
<keyword evidence="5" id="KW-0325">Glycoprotein</keyword>
<keyword evidence="3" id="KW-0732">Signal</keyword>
<keyword evidence="4" id="KW-0378">Hydrolase</keyword>
<proteinExistence type="predicted"/>
<protein>
    <submittedName>
        <fullName evidence="6">Carboxypeptidase C (Cathepsin A)</fullName>
    </submittedName>
</protein>
<dbReference type="PANTHER" id="PTHR11802:SF3">
    <property type="entry name" value="RETINOID-INDUCIBLE SERINE CARBOXYPEPTIDASE"/>
    <property type="match status" value="1"/>
</dbReference>
<evidence type="ECO:0000256" key="3">
    <source>
        <dbReference type="ARBA" id="ARBA00022729"/>
    </source>
</evidence>